<feature type="region of interest" description="Disordered" evidence="1">
    <location>
        <begin position="175"/>
        <end position="198"/>
    </location>
</feature>
<dbReference type="Proteomes" id="UP000775213">
    <property type="component" value="Unassembled WGS sequence"/>
</dbReference>
<dbReference type="EMBL" id="JAGFBR010000017">
    <property type="protein sequence ID" value="KAH0452122.1"/>
    <property type="molecule type" value="Genomic_DNA"/>
</dbReference>
<name>A0AAV7G8Q6_DENCH</name>
<dbReference type="AlphaFoldDB" id="A0AAV7G8Q6"/>
<comment type="caution">
    <text evidence="2">The sequence shown here is derived from an EMBL/GenBank/DDBJ whole genome shotgun (WGS) entry which is preliminary data.</text>
</comment>
<gene>
    <name evidence="2" type="ORF">IEQ34_019421</name>
</gene>
<accession>A0AAV7G8Q6</accession>
<evidence type="ECO:0000256" key="1">
    <source>
        <dbReference type="SAM" id="MobiDB-lite"/>
    </source>
</evidence>
<evidence type="ECO:0000313" key="2">
    <source>
        <dbReference type="EMBL" id="KAH0452122.1"/>
    </source>
</evidence>
<organism evidence="2 3">
    <name type="scientific">Dendrobium chrysotoxum</name>
    <name type="common">Orchid</name>
    <dbReference type="NCBI Taxonomy" id="161865"/>
    <lineage>
        <taxon>Eukaryota</taxon>
        <taxon>Viridiplantae</taxon>
        <taxon>Streptophyta</taxon>
        <taxon>Embryophyta</taxon>
        <taxon>Tracheophyta</taxon>
        <taxon>Spermatophyta</taxon>
        <taxon>Magnoliopsida</taxon>
        <taxon>Liliopsida</taxon>
        <taxon>Asparagales</taxon>
        <taxon>Orchidaceae</taxon>
        <taxon>Epidendroideae</taxon>
        <taxon>Malaxideae</taxon>
        <taxon>Dendrobiinae</taxon>
        <taxon>Dendrobium</taxon>
    </lineage>
</organism>
<keyword evidence="3" id="KW-1185">Reference proteome</keyword>
<evidence type="ECO:0000313" key="3">
    <source>
        <dbReference type="Proteomes" id="UP000775213"/>
    </source>
</evidence>
<protein>
    <submittedName>
        <fullName evidence="2">Uncharacterized protein</fullName>
    </submittedName>
</protein>
<sequence>MIMMVGQEFGGGRRPSSSPTTIDRGLLTMVLELLKPQSSLQSLAEVPLYVESEDLFIDFPNERLGQAIQNKAMSHDIRLGNLFKELVPEEERKIWIELENEIEKNWEEEIKDGIRRQALQLHKLYQQRAERISKTTSAAEINRTKSKSSKKAFTEITISIRTGGGCSIQIHEHKIDDIHKGRPQSSRSETKEGRPIYTGKNFDWSQTLRSVSSKVMAFNGRKNALRNAEFEWKF</sequence>
<reference evidence="2 3" key="1">
    <citation type="journal article" date="2021" name="Hortic Res">
        <title>Chromosome-scale assembly of the Dendrobium chrysotoxum genome enhances the understanding of orchid evolution.</title>
        <authorList>
            <person name="Zhang Y."/>
            <person name="Zhang G.Q."/>
            <person name="Zhang D."/>
            <person name="Liu X.D."/>
            <person name="Xu X.Y."/>
            <person name="Sun W.H."/>
            <person name="Yu X."/>
            <person name="Zhu X."/>
            <person name="Wang Z.W."/>
            <person name="Zhao X."/>
            <person name="Zhong W.Y."/>
            <person name="Chen H."/>
            <person name="Yin W.L."/>
            <person name="Huang T."/>
            <person name="Niu S.C."/>
            <person name="Liu Z.J."/>
        </authorList>
    </citation>
    <scope>NUCLEOTIDE SEQUENCE [LARGE SCALE GENOMIC DNA]</scope>
    <source>
        <strain evidence="2">Lindl</strain>
    </source>
</reference>
<proteinExistence type="predicted"/>